<reference evidence="18 19" key="2">
    <citation type="journal article" date="2008" name="Nature">
        <title>The Phaeodactylum genome reveals the evolutionary history of diatom genomes.</title>
        <authorList>
            <person name="Bowler C."/>
            <person name="Allen A.E."/>
            <person name="Badger J.H."/>
            <person name="Grimwood J."/>
            <person name="Jabbari K."/>
            <person name="Kuo A."/>
            <person name="Maheswari U."/>
            <person name="Martens C."/>
            <person name="Maumus F."/>
            <person name="Otillar R.P."/>
            <person name="Rayko E."/>
            <person name="Salamov A."/>
            <person name="Vandepoele K."/>
            <person name="Beszteri B."/>
            <person name="Gruber A."/>
            <person name="Heijde M."/>
            <person name="Katinka M."/>
            <person name="Mock T."/>
            <person name="Valentin K."/>
            <person name="Verret F."/>
            <person name="Berges J.A."/>
            <person name="Brownlee C."/>
            <person name="Cadoret J.P."/>
            <person name="Chiovitti A."/>
            <person name="Choi C.J."/>
            <person name="Coesel S."/>
            <person name="De Martino A."/>
            <person name="Detter J.C."/>
            <person name="Durkin C."/>
            <person name="Falciatore A."/>
            <person name="Fournet J."/>
            <person name="Haruta M."/>
            <person name="Huysman M.J."/>
            <person name="Jenkins B.D."/>
            <person name="Jiroutova K."/>
            <person name="Jorgensen R.E."/>
            <person name="Joubert Y."/>
            <person name="Kaplan A."/>
            <person name="Kroger N."/>
            <person name="Kroth P.G."/>
            <person name="La Roche J."/>
            <person name="Lindquist E."/>
            <person name="Lommer M."/>
            <person name="Martin-Jezequel V."/>
            <person name="Lopez P.J."/>
            <person name="Lucas S."/>
            <person name="Mangogna M."/>
            <person name="McGinnis K."/>
            <person name="Medlin L.K."/>
            <person name="Montsant A."/>
            <person name="Oudot-Le Secq M.P."/>
            <person name="Napoli C."/>
            <person name="Obornik M."/>
            <person name="Parker M.S."/>
            <person name="Petit J.L."/>
            <person name="Porcel B.M."/>
            <person name="Poulsen N."/>
            <person name="Robison M."/>
            <person name="Rychlewski L."/>
            <person name="Rynearson T.A."/>
            <person name="Schmutz J."/>
            <person name="Shapiro H."/>
            <person name="Siaut M."/>
            <person name="Stanley M."/>
            <person name="Sussman M.R."/>
            <person name="Taylor A.R."/>
            <person name="Vardi A."/>
            <person name="von Dassow P."/>
            <person name="Vyverman W."/>
            <person name="Willis A."/>
            <person name="Wyrwicz L.S."/>
            <person name="Rokhsar D.S."/>
            <person name="Weissenbach J."/>
            <person name="Armbrust E.V."/>
            <person name="Green B.R."/>
            <person name="Van de Peer Y."/>
            <person name="Grigoriev I.V."/>
        </authorList>
    </citation>
    <scope>NUCLEOTIDE SEQUENCE [LARGE SCALE GENOMIC DNA]</scope>
    <source>
        <strain evidence="18 19">CCMP1335</strain>
    </source>
</reference>
<dbReference type="InterPro" id="IPR049419">
    <property type="entry name" value="Reelin_subrepeat-B"/>
</dbReference>
<evidence type="ECO:0000256" key="10">
    <source>
        <dbReference type="ARBA" id="ARBA00022837"/>
    </source>
</evidence>
<dbReference type="PaxDb" id="35128-Thaps8750"/>
<keyword evidence="11" id="KW-0130">Cell adhesion</keyword>
<keyword evidence="8" id="KW-0720">Serine protease</keyword>
<evidence type="ECO:0000256" key="11">
    <source>
        <dbReference type="ARBA" id="ARBA00022889"/>
    </source>
</evidence>
<dbReference type="AlphaFoldDB" id="B8LBY0"/>
<keyword evidence="10" id="KW-0106">Calcium</keyword>
<feature type="region of interest" description="Disordered" evidence="16">
    <location>
        <begin position="1"/>
        <end position="29"/>
    </location>
</feature>
<dbReference type="GeneID" id="7443303"/>
<dbReference type="GO" id="GO:0008236">
    <property type="term" value="F:serine-type peptidase activity"/>
    <property type="evidence" value="ECO:0007669"/>
    <property type="project" value="UniProtKB-KW"/>
</dbReference>
<keyword evidence="17" id="KW-1133">Transmembrane helix</keyword>
<feature type="transmembrane region" description="Helical" evidence="17">
    <location>
        <begin position="766"/>
        <end position="784"/>
    </location>
</feature>
<evidence type="ECO:0000256" key="2">
    <source>
        <dbReference type="ARBA" id="ARBA00022473"/>
    </source>
</evidence>
<dbReference type="CDD" id="cd10036">
    <property type="entry name" value="Reelin_subrepeat_Nt"/>
    <property type="match status" value="1"/>
</dbReference>
<dbReference type="Gene3D" id="2.60.120.260">
    <property type="entry name" value="Galactose-binding domain-like"/>
    <property type="match status" value="1"/>
</dbReference>
<dbReference type="InParanoid" id="B8LBY0"/>
<feature type="transmembrane region" description="Helical" evidence="17">
    <location>
        <begin position="883"/>
        <end position="903"/>
    </location>
</feature>
<comment type="subunit">
    <text evidence="14">Oligomer of disulfide-linked homodimers.</text>
</comment>
<dbReference type="GO" id="GO:0006508">
    <property type="term" value="P:proteolysis"/>
    <property type="evidence" value="ECO:0007669"/>
    <property type="project" value="UniProtKB-KW"/>
</dbReference>
<dbReference type="eggNOG" id="ENOG502RUNA">
    <property type="taxonomic scope" value="Eukaryota"/>
</dbReference>
<evidence type="ECO:0000256" key="9">
    <source>
        <dbReference type="ARBA" id="ARBA00022833"/>
    </source>
</evidence>
<keyword evidence="3" id="KW-0964">Secreted</keyword>
<evidence type="ECO:0000256" key="1">
    <source>
        <dbReference type="ARBA" id="ARBA00004498"/>
    </source>
</evidence>
<keyword evidence="6" id="KW-0479">Metal-binding</keyword>
<sequence>MNQHQFTQSSLTQQPNQPVTAAEESNQTRQTLKRLFKRRRSRWSDRIAPVTADGPNDSVEGVIDEATLTRCTRCPPHRKRSGKFRPLIGNDGEYLCDSCYQIEFPATAMTDNNDTPAWQKRGTNLFNKMRNAVVDTVADAAGVANVRDPSVKSLQNNSNTYPSEVECHMCLELGVFRRCCNAYYCHLCYYRSGHCPGCAKEVPLTGIAIDKFDPSKFAVGVTWALSVLLVVSAATSLALSYWNVATYPVTTWGHTCRGWFPSCDLVVCVDFDGGIGYGEGGMTEYIPSTQPYRVCDRSLTANQVVGSACVYDQELYVFSNHTLGYDTCISSPRDEATRTKIITAPHPLLLLSDNLAGVYVFDDDFELPPRLASAPWHEIVNGHYSDACGVNLKEPPERGNHAGYKAAKNENALVFTGVYKRQAATVGLNVEHGGRVEFHIKMGAITNDEFSTCKTAYGGDVTLEYSVSSGEWIVMATMEVWKYRGHIFQFISHDIPIGARSNSTSFRFRQESFNALRDHWAIDDVRIRANFKPQWQHSIDFAQRQTIQDEDVKRMQCCYNTDQCSVYDKVGTQFDDEECNKIPGFDRAKRRARLKASELYNLFCLFAFFAKAAYQRVIHRFVRIASLRQKELSMVESHRSGSTELFPRRSFYSVSHLSWQYAVASVLLASLAVVAYRLLEALKILRCFRQGCKIDVTFVLVSLIGLMFDTRAIKDLLTSVFVVEVPWKRKPVDITVDLNPDKRWIRVRGRTIPLTELSSIERQNSLYCWLLSFCHVLGGLPIALGSLTARSFALPDRVEMISTILGVLAVLREVFGVSFVAKFALSVKWILAIRQDDRDEFGRAVTRMGLLQQFTYGSTFTTVVVMSSVLARRVGDVSPGESFTLVVSCIVVGGLFASLMGIMHGLPVIPEAYLTGWPSPSYAVSYYDRALCPCLFSCTYCGEVHSRQVLLVVSVDDMFTFKGMLKGNVKSMQGTGG</sequence>
<keyword evidence="4" id="KW-0272">Extracellular matrix</keyword>
<evidence type="ECO:0000256" key="4">
    <source>
        <dbReference type="ARBA" id="ARBA00022530"/>
    </source>
</evidence>
<evidence type="ECO:0000313" key="18">
    <source>
        <dbReference type="EMBL" id="EED87263.1"/>
    </source>
</evidence>
<dbReference type="PANTHER" id="PTHR11841:SF1">
    <property type="entry name" value="REELIN"/>
    <property type="match status" value="1"/>
</dbReference>
<evidence type="ECO:0000256" key="16">
    <source>
        <dbReference type="SAM" id="MobiDB-lite"/>
    </source>
</evidence>
<comment type="similarity">
    <text evidence="12">Belongs to the reelin family.</text>
</comment>
<proteinExistence type="inferred from homology"/>
<evidence type="ECO:0000256" key="17">
    <source>
        <dbReference type="SAM" id="Phobius"/>
    </source>
</evidence>
<dbReference type="PANTHER" id="PTHR11841">
    <property type="entry name" value="REELIN"/>
    <property type="match status" value="1"/>
</dbReference>
<feature type="transmembrane region" description="Helical" evidence="17">
    <location>
        <begin position="217"/>
        <end position="242"/>
    </location>
</feature>
<keyword evidence="7" id="KW-0378">Hydrolase</keyword>
<dbReference type="GO" id="GO:0007155">
    <property type="term" value="P:cell adhesion"/>
    <property type="evidence" value="ECO:0007669"/>
    <property type="project" value="UniProtKB-KW"/>
</dbReference>
<organism evidence="18 19">
    <name type="scientific">Thalassiosira pseudonana</name>
    <name type="common">Marine diatom</name>
    <name type="synonym">Cyclotella nana</name>
    <dbReference type="NCBI Taxonomy" id="35128"/>
    <lineage>
        <taxon>Eukaryota</taxon>
        <taxon>Sar</taxon>
        <taxon>Stramenopiles</taxon>
        <taxon>Ochrophyta</taxon>
        <taxon>Bacillariophyta</taxon>
        <taxon>Coscinodiscophyceae</taxon>
        <taxon>Thalassiosirophycidae</taxon>
        <taxon>Thalassiosirales</taxon>
        <taxon>Thalassiosiraceae</taxon>
        <taxon>Thalassiosira</taxon>
    </lineage>
</organism>
<comment type="function">
    <text evidence="15">Extracellular matrix serine protease secreted by pioneer neurons that plays a role in layering of neurons in the cerebral cortex and cerebellum by coordinating cell positioning during neurodevelopment. Regulates microtubule function in neurons and neuronal migration. Binding to the extracellular domains of lipoprotein receptors VLDLR and LRP8/APOER2 induces tyrosine phosphorylation of DAB1 and modulation of TAU phosphorylation. Affects migration of sympathetic preganglionic neurons in the spinal cord, where it seems to act as a barrier to neuronal migration. Enzymatic activity is important for the modulation of cell adhesion.</text>
</comment>
<keyword evidence="5" id="KW-0645">Protease</keyword>
<evidence type="ECO:0000256" key="5">
    <source>
        <dbReference type="ARBA" id="ARBA00022670"/>
    </source>
</evidence>
<dbReference type="OMA" id="DHWAIDD"/>
<evidence type="ECO:0000256" key="3">
    <source>
        <dbReference type="ARBA" id="ARBA00022525"/>
    </source>
</evidence>
<gene>
    <name evidence="18" type="ORF">THAPSDRAFT_8750</name>
</gene>
<dbReference type="Proteomes" id="UP000001449">
    <property type="component" value="Chromosome 11"/>
</dbReference>
<dbReference type="EMBL" id="DS999415">
    <property type="protein sequence ID" value="EED87263.1"/>
    <property type="molecule type" value="Genomic_DNA"/>
</dbReference>
<reference evidence="18 19" key="1">
    <citation type="journal article" date="2004" name="Science">
        <title>The genome of the diatom Thalassiosira pseudonana: ecology, evolution, and metabolism.</title>
        <authorList>
            <person name="Armbrust E.V."/>
            <person name="Berges J.A."/>
            <person name="Bowler C."/>
            <person name="Green B.R."/>
            <person name="Martinez D."/>
            <person name="Putnam N.H."/>
            <person name="Zhou S."/>
            <person name="Allen A.E."/>
            <person name="Apt K.E."/>
            <person name="Bechner M."/>
            <person name="Brzezinski M.A."/>
            <person name="Chaal B.K."/>
            <person name="Chiovitti A."/>
            <person name="Davis A.K."/>
            <person name="Demarest M.S."/>
            <person name="Detter J.C."/>
            <person name="Glavina T."/>
            <person name="Goodstein D."/>
            <person name="Hadi M.Z."/>
            <person name="Hellsten U."/>
            <person name="Hildebrand M."/>
            <person name="Jenkins B.D."/>
            <person name="Jurka J."/>
            <person name="Kapitonov V.V."/>
            <person name="Kroger N."/>
            <person name="Lau W.W."/>
            <person name="Lane T.W."/>
            <person name="Larimer F.W."/>
            <person name="Lippmeier J.C."/>
            <person name="Lucas S."/>
            <person name="Medina M."/>
            <person name="Montsant A."/>
            <person name="Obornik M."/>
            <person name="Parker M.S."/>
            <person name="Palenik B."/>
            <person name="Pazour G.J."/>
            <person name="Richardson P.M."/>
            <person name="Rynearson T.A."/>
            <person name="Saito M.A."/>
            <person name="Schwartz D.C."/>
            <person name="Thamatrakoln K."/>
            <person name="Valentin K."/>
            <person name="Vardi A."/>
            <person name="Wilkerson F.P."/>
            <person name="Rokhsar D.S."/>
        </authorList>
    </citation>
    <scope>NUCLEOTIDE SEQUENCE [LARGE SCALE GENOMIC DNA]</scope>
    <source>
        <strain evidence="18 19">CCMP1335</strain>
    </source>
</reference>
<evidence type="ECO:0000256" key="8">
    <source>
        <dbReference type="ARBA" id="ARBA00022825"/>
    </source>
</evidence>
<name>B8LBY0_THAPS</name>
<keyword evidence="19" id="KW-1185">Reference proteome</keyword>
<feature type="transmembrane region" description="Helical" evidence="17">
    <location>
        <begin position="599"/>
        <end position="618"/>
    </location>
</feature>
<keyword evidence="17" id="KW-0812">Transmembrane</keyword>
<evidence type="ECO:0000256" key="7">
    <source>
        <dbReference type="ARBA" id="ARBA00022801"/>
    </source>
</evidence>
<evidence type="ECO:0000256" key="6">
    <source>
        <dbReference type="ARBA" id="ARBA00022723"/>
    </source>
</evidence>
<dbReference type="RefSeq" id="XP_002296567.1">
    <property type="nucleotide sequence ID" value="XM_002296531.1"/>
</dbReference>
<evidence type="ECO:0000256" key="12">
    <source>
        <dbReference type="ARBA" id="ARBA00023773"/>
    </source>
</evidence>
<feature type="transmembrane region" description="Helical" evidence="17">
    <location>
        <begin position="804"/>
        <end position="833"/>
    </location>
</feature>
<dbReference type="Pfam" id="PF21471">
    <property type="entry name" value="Reelin_subrepeat-B"/>
    <property type="match status" value="1"/>
</dbReference>
<keyword evidence="2" id="KW-0217">Developmental protein</keyword>
<dbReference type="GO" id="GO:0070325">
    <property type="term" value="F:lipoprotein particle receptor binding"/>
    <property type="evidence" value="ECO:0007669"/>
    <property type="project" value="InterPro"/>
</dbReference>
<dbReference type="HOGENOM" id="CLU_304315_0_0_1"/>
<evidence type="ECO:0000313" key="19">
    <source>
        <dbReference type="Proteomes" id="UP000001449"/>
    </source>
</evidence>
<dbReference type="KEGG" id="tps:THAPSDRAFT_8750"/>
<accession>B8LBY0</accession>
<keyword evidence="17" id="KW-0472">Membrane</keyword>
<feature type="transmembrane region" description="Helical" evidence="17">
    <location>
        <begin position="659"/>
        <end position="679"/>
    </location>
</feature>
<protein>
    <recommendedName>
        <fullName evidence="13">Reelin</fullName>
    </recommendedName>
</protein>
<evidence type="ECO:0000256" key="14">
    <source>
        <dbReference type="ARBA" id="ARBA00044961"/>
    </source>
</evidence>
<dbReference type="GO" id="GO:0046872">
    <property type="term" value="F:metal ion binding"/>
    <property type="evidence" value="ECO:0007669"/>
    <property type="project" value="UniProtKB-KW"/>
</dbReference>
<comment type="subcellular location">
    <subcellularLocation>
        <location evidence="1">Secreted</location>
        <location evidence="1">Extracellular space</location>
        <location evidence="1">Extracellular matrix</location>
    </subcellularLocation>
</comment>
<evidence type="ECO:0000256" key="15">
    <source>
        <dbReference type="ARBA" id="ARBA00046064"/>
    </source>
</evidence>
<evidence type="ECO:0000256" key="13">
    <source>
        <dbReference type="ARBA" id="ARBA00023900"/>
    </source>
</evidence>
<keyword evidence="9" id="KW-0862">Zinc</keyword>
<dbReference type="InterPro" id="IPR034968">
    <property type="entry name" value="Reelin"/>
</dbReference>